<sequence length="139" mass="15022">MVAFENLPEMTEAEVSAHAEKNSLWCIIDGIVYDLTKFADEHPGGDQVLLEQAGRDATEPFNDVGHSADAKEMAREYAVGRLKTTGEKAAPAQSSKVAGSSCSASFKDIMTSPTWTNFLIPTAVGILVFVLYKGVQRLL</sequence>
<dbReference type="AlphaFoldDB" id="A0A2A6BT67"/>
<reference evidence="15" key="2">
    <citation type="submission" date="2022-06" db="UniProtKB">
        <authorList>
            <consortium name="EnsemblMetazoa"/>
        </authorList>
    </citation>
    <scope>IDENTIFICATION</scope>
    <source>
        <strain evidence="15">PS312</strain>
    </source>
</reference>
<evidence type="ECO:0000256" key="12">
    <source>
        <dbReference type="ARBA" id="ARBA00038168"/>
    </source>
</evidence>
<keyword evidence="9" id="KW-0408">Iron</keyword>
<keyword evidence="10" id="KW-0472">Membrane</keyword>
<evidence type="ECO:0000256" key="10">
    <source>
        <dbReference type="ARBA" id="ARBA00023136"/>
    </source>
</evidence>
<reference evidence="16" key="1">
    <citation type="journal article" date="2008" name="Nat. Genet.">
        <title>The Pristionchus pacificus genome provides a unique perspective on nematode lifestyle and parasitism.</title>
        <authorList>
            <person name="Dieterich C."/>
            <person name="Clifton S.W."/>
            <person name="Schuster L.N."/>
            <person name="Chinwalla A."/>
            <person name="Delehaunty K."/>
            <person name="Dinkelacker I."/>
            <person name="Fulton L."/>
            <person name="Fulton R."/>
            <person name="Godfrey J."/>
            <person name="Minx P."/>
            <person name="Mitreva M."/>
            <person name="Roeseler W."/>
            <person name="Tian H."/>
            <person name="Witte H."/>
            <person name="Yang S.P."/>
            <person name="Wilson R.K."/>
            <person name="Sommer R.J."/>
        </authorList>
    </citation>
    <scope>NUCLEOTIDE SEQUENCE [LARGE SCALE GENOMIC DNA]</scope>
    <source>
        <strain evidence="16">PS312</strain>
    </source>
</reference>
<dbReference type="PANTHER" id="PTHR19359">
    <property type="entry name" value="CYTOCHROME B5"/>
    <property type="match status" value="1"/>
</dbReference>
<comment type="subcellular location">
    <subcellularLocation>
        <location evidence="1">Endoplasmic reticulum membrane</location>
        <topology evidence="1">Single-pass membrane protein</topology>
        <orientation evidence="1">Cytoplasmic side</orientation>
    </subcellularLocation>
    <subcellularLocation>
        <location evidence="11">Microsome membrane</location>
        <topology evidence="11">Single-pass membrane protein</topology>
        <orientation evidence="11">Cytoplasmic side</orientation>
    </subcellularLocation>
</comment>
<evidence type="ECO:0000256" key="7">
    <source>
        <dbReference type="ARBA" id="ARBA00022848"/>
    </source>
</evidence>
<dbReference type="InterPro" id="IPR050668">
    <property type="entry name" value="Cytochrome_b5"/>
</dbReference>
<feature type="domain" description="Cytochrome b5 heme-binding" evidence="14">
    <location>
        <begin position="7"/>
        <end position="83"/>
    </location>
</feature>
<dbReference type="InterPro" id="IPR036400">
    <property type="entry name" value="Cyt_B5-like_heme/steroid_sf"/>
</dbReference>
<evidence type="ECO:0000256" key="3">
    <source>
        <dbReference type="ARBA" id="ARBA00022617"/>
    </source>
</evidence>
<evidence type="ECO:0000256" key="11">
    <source>
        <dbReference type="ARBA" id="ARBA00037877"/>
    </source>
</evidence>
<dbReference type="GO" id="GO:0046872">
    <property type="term" value="F:metal ion binding"/>
    <property type="evidence" value="ECO:0007669"/>
    <property type="project" value="UniProtKB-KW"/>
</dbReference>
<evidence type="ECO:0000256" key="1">
    <source>
        <dbReference type="ARBA" id="ARBA00004131"/>
    </source>
</evidence>
<comment type="similarity">
    <text evidence="12">Belongs to the cytochrome b5 family.</text>
</comment>
<dbReference type="Proteomes" id="UP000005239">
    <property type="component" value="Unassembled WGS sequence"/>
</dbReference>
<accession>A0A2A6BT67</accession>
<organism evidence="15 16">
    <name type="scientific">Pristionchus pacificus</name>
    <name type="common">Parasitic nematode worm</name>
    <dbReference type="NCBI Taxonomy" id="54126"/>
    <lineage>
        <taxon>Eukaryota</taxon>
        <taxon>Metazoa</taxon>
        <taxon>Ecdysozoa</taxon>
        <taxon>Nematoda</taxon>
        <taxon>Chromadorea</taxon>
        <taxon>Rhabditida</taxon>
        <taxon>Rhabditina</taxon>
        <taxon>Diplogasteromorpha</taxon>
        <taxon>Diplogasteroidea</taxon>
        <taxon>Neodiplogasteridae</taxon>
        <taxon>Pristionchus</taxon>
    </lineage>
</organism>
<dbReference type="Pfam" id="PF00173">
    <property type="entry name" value="Cyt-b5"/>
    <property type="match status" value="1"/>
</dbReference>
<evidence type="ECO:0000256" key="5">
    <source>
        <dbReference type="ARBA" id="ARBA00022723"/>
    </source>
</evidence>
<proteinExistence type="inferred from homology"/>
<evidence type="ECO:0000256" key="9">
    <source>
        <dbReference type="ARBA" id="ARBA00023004"/>
    </source>
</evidence>
<evidence type="ECO:0000259" key="14">
    <source>
        <dbReference type="PROSITE" id="PS50255"/>
    </source>
</evidence>
<gene>
    <name evidence="15" type="primary">WBGene00090943</name>
</gene>
<keyword evidence="16" id="KW-1185">Reference proteome</keyword>
<keyword evidence="3" id="KW-0349">Heme</keyword>
<evidence type="ECO:0000256" key="13">
    <source>
        <dbReference type="ARBA" id="ARBA00039806"/>
    </source>
</evidence>
<evidence type="ECO:0000256" key="8">
    <source>
        <dbReference type="ARBA" id="ARBA00022982"/>
    </source>
</evidence>
<dbReference type="GO" id="GO:0005789">
    <property type="term" value="C:endoplasmic reticulum membrane"/>
    <property type="evidence" value="ECO:0007669"/>
    <property type="project" value="UniProtKB-SubCell"/>
</dbReference>
<dbReference type="PRINTS" id="PR00363">
    <property type="entry name" value="CYTOCHROMEB5"/>
</dbReference>
<dbReference type="GO" id="GO:0016020">
    <property type="term" value="C:membrane"/>
    <property type="evidence" value="ECO:0000318"/>
    <property type="project" value="GO_Central"/>
</dbReference>
<keyword evidence="5" id="KW-0479">Metal-binding</keyword>
<dbReference type="FunFam" id="3.10.120.10:FF:000002">
    <property type="entry name" value="Cytochrome b5 type B"/>
    <property type="match status" value="1"/>
</dbReference>
<dbReference type="PROSITE" id="PS50255">
    <property type="entry name" value="CYTOCHROME_B5_2"/>
    <property type="match status" value="1"/>
</dbReference>
<dbReference type="PANTHER" id="PTHR19359:SF150">
    <property type="entry name" value="CYTOCHROME B5"/>
    <property type="match status" value="1"/>
</dbReference>
<dbReference type="InterPro" id="IPR001199">
    <property type="entry name" value="Cyt_B5-like_heme/steroid-bd"/>
</dbReference>
<evidence type="ECO:0000256" key="6">
    <source>
        <dbReference type="ARBA" id="ARBA00022824"/>
    </source>
</evidence>
<keyword evidence="4" id="KW-0812">Transmembrane</keyword>
<keyword evidence="8" id="KW-0249">Electron transport</keyword>
<dbReference type="OMA" id="WTNFLIP"/>
<keyword evidence="2" id="KW-0813">Transport</keyword>
<dbReference type="EnsemblMetazoa" id="PPA01389.1">
    <property type="protein sequence ID" value="PPA01389.1"/>
    <property type="gene ID" value="WBGene00090943"/>
</dbReference>
<dbReference type="SMART" id="SM01117">
    <property type="entry name" value="Cyt-b5"/>
    <property type="match status" value="1"/>
</dbReference>
<name>A0A2A6BT67_PRIPA</name>
<dbReference type="OrthoDB" id="260519at2759"/>
<evidence type="ECO:0000256" key="4">
    <source>
        <dbReference type="ARBA" id="ARBA00022692"/>
    </source>
</evidence>
<keyword evidence="6" id="KW-0256">Endoplasmic reticulum</keyword>
<keyword evidence="7" id="KW-0492">Microsome</keyword>
<evidence type="ECO:0000313" key="15">
    <source>
        <dbReference type="EnsemblMetazoa" id="PPA01389.1"/>
    </source>
</evidence>
<protein>
    <recommendedName>
        <fullName evidence="13">Cytochrome b5</fullName>
    </recommendedName>
</protein>
<accession>A0A8R1U2E0</accession>
<dbReference type="Gene3D" id="3.10.120.10">
    <property type="entry name" value="Cytochrome b5-like heme/steroid binding domain"/>
    <property type="match status" value="1"/>
</dbReference>
<evidence type="ECO:0000313" key="16">
    <source>
        <dbReference type="Proteomes" id="UP000005239"/>
    </source>
</evidence>
<dbReference type="SUPFAM" id="SSF55856">
    <property type="entry name" value="Cytochrome b5-like heme/steroid binding domain"/>
    <property type="match status" value="1"/>
</dbReference>
<evidence type="ECO:0000256" key="2">
    <source>
        <dbReference type="ARBA" id="ARBA00022448"/>
    </source>
</evidence>
<dbReference type="GO" id="GO:0020037">
    <property type="term" value="F:heme binding"/>
    <property type="evidence" value="ECO:0000318"/>
    <property type="project" value="GO_Central"/>
</dbReference>